<gene>
    <name evidence="1" type="ORF">GCM10009433_20990</name>
</gene>
<dbReference type="EMBL" id="BAAAGG010000021">
    <property type="protein sequence ID" value="GAA0761543.1"/>
    <property type="molecule type" value="Genomic_DNA"/>
</dbReference>
<comment type="caution">
    <text evidence="1">The sequence shown here is derived from an EMBL/GenBank/DDBJ whole genome shotgun (WGS) entry which is preliminary data.</text>
</comment>
<reference evidence="2" key="1">
    <citation type="journal article" date="2019" name="Int. J. Syst. Evol. Microbiol.">
        <title>The Global Catalogue of Microorganisms (GCM) 10K type strain sequencing project: providing services to taxonomists for standard genome sequencing and annotation.</title>
        <authorList>
            <consortium name="The Broad Institute Genomics Platform"/>
            <consortium name="The Broad Institute Genome Sequencing Center for Infectious Disease"/>
            <person name="Wu L."/>
            <person name="Ma J."/>
        </authorList>
    </citation>
    <scope>NUCLEOTIDE SEQUENCE [LARGE SCALE GENOMIC DNA]</scope>
    <source>
        <strain evidence="2">JCM 16231</strain>
    </source>
</reference>
<evidence type="ECO:0000313" key="1">
    <source>
        <dbReference type="EMBL" id="GAA0761543.1"/>
    </source>
</evidence>
<name>A0ABP3VJS0_9FLAO</name>
<evidence type="ECO:0000313" key="2">
    <source>
        <dbReference type="Proteomes" id="UP001500185"/>
    </source>
</evidence>
<protein>
    <submittedName>
        <fullName evidence="1">Uncharacterized protein</fullName>
    </submittedName>
</protein>
<dbReference type="Proteomes" id="UP001500185">
    <property type="component" value="Unassembled WGS sequence"/>
</dbReference>
<sequence>MRIDKIMNRIFRKISTYKYDQFVAFSSRLNPFLADEIIEDVKKEA</sequence>
<keyword evidence="2" id="KW-1185">Reference proteome</keyword>
<accession>A0ABP3VJS0</accession>
<proteinExistence type="predicted"/>
<organism evidence="1 2">
    <name type="scientific">Psychroflexus lacisalsi</name>
    <dbReference type="NCBI Taxonomy" id="503928"/>
    <lineage>
        <taxon>Bacteria</taxon>
        <taxon>Pseudomonadati</taxon>
        <taxon>Bacteroidota</taxon>
        <taxon>Flavobacteriia</taxon>
        <taxon>Flavobacteriales</taxon>
        <taxon>Flavobacteriaceae</taxon>
        <taxon>Psychroflexus</taxon>
    </lineage>
</organism>